<keyword evidence="7" id="KW-1185">Reference proteome</keyword>
<proteinExistence type="inferred from homology"/>
<reference evidence="6" key="1">
    <citation type="journal article" date="2014" name="Int. J. Syst. Evol. Microbiol.">
        <title>Complete genome sequence of Corynebacterium casei LMG S-19264T (=DSM 44701T), isolated from a smear-ripened cheese.</title>
        <authorList>
            <consortium name="US DOE Joint Genome Institute (JGI-PGF)"/>
            <person name="Walter F."/>
            <person name="Albersmeier A."/>
            <person name="Kalinowski J."/>
            <person name="Ruckert C."/>
        </authorList>
    </citation>
    <scope>NUCLEOTIDE SEQUENCE</scope>
    <source>
        <strain evidence="6">CGMCC 1.15762</strain>
    </source>
</reference>
<dbReference type="AlphaFoldDB" id="A0A8J2ZI07"/>
<protein>
    <submittedName>
        <fullName evidence="6">2-dehydro-3-deoxy-6-phosphogalactonate aldolase</fullName>
    </submittedName>
</protein>
<reference evidence="6" key="2">
    <citation type="submission" date="2020-09" db="EMBL/GenBank/DDBJ databases">
        <authorList>
            <person name="Sun Q."/>
            <person name="Zhou Y."/>
        </authorList>
    </citation>
    <scope>NUCLEOTIDE SEQUENCE</scope>
    <source>
        <strain evidence="6">CGMCC 1.15762</strain>
    </source>
</reference>
<evidence type="ECO:0000256" key="1">
    <source>
        <dbReference type="ARBA" id="ARBA00004761"/>
    </source>
</evidence>
<name>A0A8J2ZI07_9RHOB</name>
<dbReference type="GO" id="GO:0016829">
    <property type="term" value="F:lyase activity"/>
    <property type="evidence" value="ECO:0007669"/>
    <property type="project" value="UniProtKB-KW"/>
</dbReference>
<sequence>MTRNIMSILRGVEPDQAVSIAGALIDAGITIIEVPLNSPDPLVSIRRMADAYGVQARIGAGTVLTPDQVSDVAAAGATFVVSPNMEPEVIRATKRLGLTAYPGVMTPSDCFSALAAGADALKLFPGEVVGPAGLKAIRAVLPSDVPIWAVGGVSGAVLSDWFAAGAQGVGAGSALFKPGDTVEVVAAKARAFVKQYDEAVA</sequence>
<evidence type="ECO:0000256" key="5">
    <source>
        <dbReference type="ARBA" id="ARBA00023277"/>
    </source>
</evidence>
<dbReference type="Gene3D" id="3.20.20.70">
    <property type="entry name" value="Aldolase class I"/>
    <property type="match status" value="1"/>
</dbReference>
<dbReference type="PANTHER" id="PTHR30246:SF1">
    <property type="entry name" value="2-DEHYDRO-3-DEOXY-6-PHOSPHOGALACTONATE ALDOLASE-RELATED"/>
    <property type="match status" value="1"/>
</dbReference>
<comment type="pathway">
    <text evidence="1">Carbohydrate acid metabolism.</text>
</comment>
<comment type="similarity">
    <text evidence="2">Belongs to the KHG/KDPG aldolase family.</text>
</comment>
<evidence type="ECO:0000313" key="7">
    <source>
        <dbReference type="Proteomes" id="UP000617145"/>
    </source>
</evidence>
<organism evidence="6 7">
    <name type="scientific">Salipiger pallidus</name>
    <dbReference type="NCBI Taxonomy" id="1775170"/>
    <lineage>
        <taxon>Bacteria</taxon>
        <taxon>Pseudomonadati</taxon>
        <taxon>Pseudomonadota</taxon>
        <taxon>Alphaproteobacteria</taxon>
        <taxon>Rhodobacterales</taxon>
        <taxon>Roseobacteraceae</taxon>
        <taxon>Salipiger</taxon>
    </lineage>
</organism>
<accession>A0A8J2ZI07</accession>
<dbReference type="Pfam" id="PF01081">
    <property type="entry name" value="Aldolase"/>
    <property type="match status" value="1"/>
</dbReference>
<dbReference type="RefSeq" id="WP_188789082.1">
    <property type="nucleotide sequence ID" value="NZ_BMJV01000001.1"/>
</dbReference>
<keyword evidence="5" id="KW-0119">Carbohydrate metabolism</keyword>
<dbReference type="NCBIfam" id="NF006600">
    <property type="entry name" value="PRK09140.1"/>
    <property type="match status" value="1"/>
</dbReference>
<evidence type="ECO:0000256" key="2">
    <source>
        <dbReference type="ARBA" id="ARBA00006906"/>
    </source>
</evidence>
<evidence type="ECO:0000313" key="6">
    <source>
        <dbReference type="EMBL" id="GGG65333.1"/>
    </source>
</evidence>
<dbReference type="InterPro" id="IPR013785">
    <property type="entry name" value="Aldolase_TIM"/>
</dbReference>
<dbReference type="InterPro" id="IPR000887">
    <property type="entry name" value="Aldlse_KDPG_KHG"/>
</dbReference>
<dbReference type="SUPFAM" id="SSF51569">
    <property type="entry name" value="Aldolase"/>
    <property type="match status" value="1"/>
</dbReference>
<dbReference type="Proteomes" id="UP000617145">
    <property type="component" value="Unassembled WGS sequence"/>
</dbReference>
<dbReference type="CDD" id="cd00452">
    <property type="entry name" value="KDPG_aldolase"/>
    <property type="match status" value="1"/>
</dbReference>
<gene>
    <name evidence="6" type="primary">eda</name>
    <name evidence="6" type="ORF">GCM10011415_10140</name>
</gene>
<evidence type="ECO:0000256" key="4">
    <source>
        <dbReference type="ARBA" id="ARBA00023239"/>
    </source>
</evidence>
<keyword evidence="4" id="KW-0456">Lyase</keyword>
<comment type="caution">
    <text evidence="6">The sequence shown here is derived from an EMBL/GenBank/DDBJ whole genome shotgun (WGS) entry which is preliminary data.</text>
</comment>
<dbReference type="PANTHER" id="PTHR30246">
    <property type="entry name" value="2-KETO-3-DEOXY-6-PHOSPHOGLUCONATE ALDOLASE"/>
    <property type="match status" value="1"/>
</dbReference>
<dbReference type="EMBL" id="BMJV01000001">
    <property type="protein sequence ID" value="GGG65333.1"/>
    <property type="molecule type" value="Genomic_DNA"/>
</dbReference>
<comment type="subunit">
    <text evidence="3">Homotrimer.</text>
</comment>
<evidence type="ECO:0000256" key="3">
    <source>
        <dbReference type="ARBA" id="ARBA00011233"/>
    </source>
</evidence>